<dbReference type="EC" id="2.7.13.3" evidence="3"/>
<feature type="transmembrane region" description="Helical" evidence="11">
    <location>
        <begin position="297"/>
        <end position="320"/>
    </location>
</feature>
<keyword evidence="6 11" id="KW-0812">Transmembrane</keyword>
<dbReference type="Gene3D" id="6.10.340.10">
    <property type="match status" value="1"/>
</dbReference>
<keyword evidence="8 11" id="KW-1133">Transmembrane helix</keyword>
<dbReference type="PANTHER" id="PTHR45436:SF5">
    <property type="entry name" value="SENSOR HISTIDINE KINASE TRCS"/>
    <property type="match status" value="1"/>
</dbReference>
<evidence type="ECO:0000256" key="1">
    <source>
        <dbReference type="ARBA" id="ARBA00000085"/>
    </source>
</evidence>
<dbReference type="Proteomes" id="UP001595867">
    <property type="component" value="Unassembled WGS sequence"/>
</dbReference>
<evidence type="ECO:0000256" key="10">
    <source>
        <dbReference type="SAM" id="MobiDB-lite"/>
    </source>
</evidence>
<feature type="compositionally biased region" description="Pro residues" evidence="10">
    <location>
        <begin position="675"/>
        <end position="687"/>
    </location>
</feature>
<protein>
    <recommendedName>
        <fullName evidence="3">histidine kinase</fullName>
        <ecNumber evidence="3">2.7.13.3</ecNumber>
    </recommendedName>
</protein>
<sequence length="752" mass="80854">MFLSRLRIRGKLILLVIIPLLAMIALVVPTIRGLVDDAAEATAIDTVATVAGQVGPLVEDVQRERLLSVGYLLDVVDADDLALQTATVTDRVRDVQRDLGDRLPSGLRGEIGRIDGLEDLRQRVRAGSVQPDIVIAEFDLVLDGIIDSLGLADEADAGTSAGRQLIALDALFRIDESTNDSIMLLSMMAAGGVGRYAAEYREESARFQTYLDRFADYATPGQRELYELVTAAFQDRVGKDFDARFAQDPAAAMARLPLAELFPMLRSFSILGGFAKKRVVDDVTTAVAEQRQRQLTIAYGMGVLVLLVLLAVLALVATVARAVAVPLTRLGRAAERVAEAGETELRRIADDEAETIDPVRLEVLDLDSQDEIGDLARVFARVQHTASQLVERQVLSRRNVAEMFGHIGRRTQNLVGGQVDLIDELENEETDPDRLAKLYRLDHIANRLRRSADSLVVISGADREESHSLPVRLIDVARLALAEIEEYTRVDVDVPLDLLVAPSLVSDMVLICGELLENATTFSPPHTRVTVSARAVPGGARLTVADHGIGMPDERLAEENARISHRERLDLVPTQVLGLFVVGRLARRHGMTVALSHTPGGGVTVGVDISSLLLAGDLLVGGPEMEPVAVAWSPPVPESPAPHRPTVREAISRVSDVMSDPHTWNGFDVGRPLPAAPAPAPPVPAVPAPASAPASPGGLRRRIPGSNLSGAGGPAIDQPVSDNNPDAARLLVEQLESGVARALHDSSTPHRQ</sequence>
<dbReference type="InterPro" id="IPR036890">
    <property type="entry name" value="HATPase_C_sf"/>
</dbReference>
<dbReference type="InterPro" id="IPR003594">
    <property type="entry name" value="HATPase_dom"/>
</dbReference>
<dbReference type="SMART" id="SM00387">
    <property type="entry name" value="HATPase_c"/>
    <property type="match status" value="1"/>
</dbReference>
<evidence type="ECO:0000256" key="9">
    <source>
        <dbReference type="ARBA" id="ARBA00023012"/>
    </source>
</evidence>
<gene>
    <name evidence="13" type="ORF">ACFO0C_31915</name>
</gene>
<feature type="transmembrane region" description="Helical" evidence="11">
    <location>
        <begin position="12"/>
        <end position="31"/>
    </location>
</feature>
<evidence type="ECO:0000256" key="8">
    <source>
        <dbReference type="ARBA" id="ARBA00022989"/>
    </source>
</evidence>
<dbReference type="InterPro" id="IPR003660">
    <property type="entry name" value="HAMP_dom"/>
</dbReference>
<evidence type="ECO:0000256" key="5">
    <source>
        <dbReference type="ARBA" id="ARBA00022679"/>
    </source>
</evidence>
<reference evidence="14" key="1">
    <citation type="journal article" date="2019" name="Int. J. Syst. Evol. Microbiol.">
        <title>The Global Catalogue of Microorganisms (GCM) 10K type strain sequencing project: providing services to taxonomists for standard genome sequencing and annotation.</title>
        <authorList>
            <consortium name="The Broad Institute Genomics Platform"/>
            <consortium name="The Broad Institute Genome Sequencing Center for Infectious Disease"/>
            <person name="Wu L."/>
            <person name="Ma J."/>
        </authorList>
    </citation>
    <scope>NUCLEOTIDE SEQUENCE [LARGE SCALE GENOMIC DNA]</scope>
    <source>
        <strain evidence="14">TBRC 5832</strain>
    </source>
</reference>
<proteinExistence type="predicted"/>
<keyword evidence="11" id="KW-0472">Membrane</keyword>
<keyword evidence="14" id="KW-1185">Reference proteome</keyword>
<dbReference type="SUPFAM" id="SSF55874">
    <property type="entry name" value="ATPase domain of HSP90 chaperone/DNA topoisomerase II/histidine kinase"/>
    <property type="match status" value="1"/>
</dbReference>
<evidence type="ECO:0000256" key="2">
    <source>
        <dbReference type="ARBA" id="ARBA00004370"/>
    </source>
</evidence>
<evidence type="ECO:0000256" key="3">
    <source>
        <dbReference type="ARBA" id="ARBA00012438"/>
    </source>
</evidence>
<comment type="caution">
    <text evidence="13">The sequence shown here is derived from an EMBL/GenBank/DDBJ whole genome shotgun (WGS) entry which is preliminary data.</text>
</comment>
<dbReference type="RefSeq" id="WP_378070431.1">
    <property type="nucleotide sequence ID" value="NZ_JBHSBL010000020.1"/>
</dbReference>
<keyword evidence="5" id="KW-0808">Transferase</keyword>
<evidence type="ECO:0000313" key="13">
    <source>
        <dbReference type="EMBL" id="MFC4069555.1"/>
    </source>
</evidence>
<keyword evidence="9" id="KW-0902">Two-component regulatory system</keyword>
<keyword evidence="7" id="KW-0418">Kinase</keyword>
<name>A0ABV8J6D9_9ACTN</name>
<evidence type="ECO:0000256" key="11">
    <source>
        <dbReference type="SAM" id="Phobius"/>
    </source>
</evidence>
<organism evidence="13 14">
    <name type="scientific">Actinoplanes subglobosus</name>
    <dbReference type="NCBI Taxonomy" id="1547892"/>
    <lineage>
        <taxon>Bacteria</taxon>
        <taxon>Bacillati</taxon>
        <taxon>Actinomycetota</taxon>
        <taxon>Actinomycetes</taxon>
        <taxon>Micromonosporales</taxon>
        <taxon>Micromonosporaceae</taxon>
        <taxon>Actinoplanes</taxon>
    </lineage>
</organism>
<dbReference type="PROSITE" id="PS50885">
    <property type="entry name" value="HAMP"/>
    <property type="match status" value="1"/>
</dbReference>
<feature type="domain" description="HAMP" evidence="12">
    <location>
        <begin position="321"/>
        <end position="391"/>
    </location>
</feature>
<dbReference type="PANTHER" id="PTHR45436">
    <property type="entry name" value="SENSOR HISTIDINE KINASE YKOH"/>
    <property type="match status" value="1"/>
</dbReference>
<comment type="catalytic activity">
    <reaction evidence="1">
        <text>ATP + protein L-histidine = ADP + protein N-phospho-L-histidine.</text>
        <dbReference type="EC" id="2.7.13.3"/>
    </reaction>
</comment>
<feature type="region of interest" description="Disordered" evidence="10">
    <location>
        <begin position="675"/>
        <end position="727"/>
    </location>
</feature>
<dbReference type="Gene3D" id="3.30.565.10">
    <property type="entry name" value="Histidine kinase-like ATPase, C-terminal domain"/>
    <property type="match status" value="1"/>
</dbReference>
<evidence type="ECO:0000256" key="6">
    <source>
        <dbReference type="ARBA" id="ARBA00022692"/>
    </source>
</evidence>
<accession>A0ABV8J6D9</accession>
<dbReference type="InterPro" id="IPR013587">
    <property type="entry name" value="Nitrate/nitrite_sensing"/>
</dbReference>
<dbReference type="EMBL" id="JBHSBL010000020">
    <property type="protein sequence ID" value="MFC4069555.1"/>
    <property type="molecule type" value="Genomic_DNA"/>
</dbReference>
<dbReference type="InterPro" id="IPR050428">
    <property type="entry name" value="TCS_sensor_his_kinase"/>
</dbReference>
<comment type="subcellular location">
    <subcellularLocation>
        <location evidence="2">Membrane</location>
    </subcellularLocation>
</comment>
<dbReference type="Pfam" id="PF02518">
    <property type="entry name" value="HATPase_c"/>
    <property type="match status" value="1"/>
</dbReference>
<dbReference type="Pfam" id="PF08376">
    <property type="entry name" value="NIT"/>
    <property type="match status" value="1"/>
</dbReference>
<evidence type="ECO:0000256" key="4">
    <source>
        <dbReference type="ARBA" id="ARBA00022553"/>
    </source>
</evidence>
<keyword evidence="4" id="KW-0597">Phosphoprotein</keyword>
<evidence type="ECO:0000256" key="7">
    <source>
        <dbReference type="ARBA" id="ARBA00022777"/>
    </source>
</evidence>
<evidence type="ECO:0000313" key="14">
    <source>
        <dbReference type="Proteomes" id="UP001595867"/>
    </source>
</evidence>
<dbReference type="Pfam" id="PF00672">
    <property type="entry name" value="HAMP"/>
    <property type="match status" value="1"/>
</dbReference>
<evidence type="ECO:0000259" key="12">
    <source>
        <dbReference type="PROSITE" id="PS50885"/>
    </source>
</evidence>
<dbReference type="SMART" id="SM00304">
    <property type="entry name" value="HAMP"/>
    <property type="match status" value="1"/>
</dbReference>